<gene>
    <name evidence="2" type="primary">recF</name>
    <name evidence="2" type="ORF">Pan153_48070</name>
</gene>
<protein>
    <submittedName>
        <fullName evidence="2">DNA replication and repair protein RecF</fullName>
    </submittedName>
</protein>
<organism evidence="2 3">
    <name type="scientific">Gimesia panareensis</name>
    <dbReference type="NCBI Taxonomy" id="2527978"/>
    <lineage>
        <taxon>Bacteria</taxon>
        <taxon>Pseudomonadati</taxon>
        <taxon>Planctomycetota</taxon>
        <taxon>Planctomycetia</taxon>
        <taxon>Planctomycetales</taxon>
        <taxon>Planctomycetaceae</taxon>
        <taxon>Gimesia</taxon>
    </lineage>
</organism>
<reference evidence="2 3" key="1">
    <citation type="submission" date="2019-02" db="EMBL/GenBank/DDBJ databases">
        <title>Deep-cultivation of Planctomycetes and their phenomic and genomic characterization uncovers novel biology.</title>
        <authorList>
            <person name="Wiegand S."/>
            <person name="Jogler M."/>
            <person name="Boedeker C."/>
            <person name="Pinto D."/>
            <person name="Vollmers J."/>
            <person name="Rivas-Marin E."/>
            <person name="Kohn T."/>
            <person name="Peeters S.H."/>
            <person name="Heuer A."/>
            <person name="Rast P."/>
            <person name="Oberbeckmann S."/>
            <person name="Bunk B."/>
            <person name="Jeske O."/>
            <person name="Meyerdierks A."/>
            <person name="Storesund J.E."/>
            <person name="Kallscheuer N."/>
            <person name="Luecker S."/>
            <person name="Lage O.M."/>
            <person name="Pohl T."/>
            <person name="Merkel B.J."/>
            <person name="Hornburger P."/>
            <person name="Mueller R.-W."/>
            <person name="Bruemmer F."/>
            <person name="Labrenz M."/>
            <person name="Spormann A.M."/>
            <person name="Op den Camp H."/>
            <person name="Overmann J."/>
            <person name="Amann R."/>
            <person name="Jetten M.S.M."/>
            <person name="Mascher T."/>
            <person name="Medema M.H."/>
            <person name="Devos D.P."/>
            <person name="Kaster A.-K."/>
            <person name="Ovreas L."/>
            <person name="Rohde M."/>
            <person name="Galperin M.Y."/>
            <person name="Jogler C."/>
        </authorList>
    </citation>
    <scope>NUCLEOTIDE SEQUENCE [LARGE SCALE GENOMIC DNA]</scope>
    <source>
        <strain evidence="2 3">Pan153</strain>
    </source>
</reference>
<sequence>MPNETEFTDLEVHTLDSLCKELVSGRGIRYGENGDVLQFSSEKTRSIFNWYLQNRELWSGRNKKEDVESIVKQLEVEAPKYESLSAIGTGEEKLNWHLTSVRANQFGGVHRDEGLEEKEIFEYNCESDLSLFEGNNGSGKSSILSAICWCLTGYVYRSQKPPEIGSESFDVWINEDEADHELSFQIAKVTPIPSHQVLVGLEDKKVPIETWVELTFENDKNDETVTVRRSLQRKVRGAGFQESTSNISQLGLSPISLELGTRMPAQIPYIQLGEENDLSTAIAELTGLNPLKDLVLHAQKSKAKLEKDLPKKCDQVLTETDIEYENERKLLLLEFEKDADLFRDLEVPAYGSEDCETHLDNMDQLFHKLQKDSLVGAENILGPDFNVEDQDQIEELVQKTQPSITRLSSNYREFHLKSLNRIFDLAQLEDDETTAVLNFITQLIKEAEELKVVHETKDVAVRLQLYAKLASWMKERGFEPELLRDCPVCDTNIKEQKEPLTGKLITEHIREIAESNASHLEQTIAEWIKDSTRRLMSEFGSVSKELHDNLPEKPSDLIRNALVEELFQSTLFSGVLAPLKDKVQKLCSKYLSKMSAYHVPDSNLLHECLLTGDDELRRKINNIFQILAFKKWIIEYENDIQSALKSIVGDTSLFRAEANIDGRSAEEFTLLQNLNVLRNLVTDQKPLQLAIERIERLKKFNQVRHENLELKEKYQEAANEISDLFVLSNLVDHHVDGIMKPLAENTSDFKNKIYQPAYTSAPKIDTTKVQKNILRIQADMNGTKAEARHFCNASDIRANLIALLFSFWKHINEKQSSLSLFLYDDIQELFDPINKRRLADSITYMVNDGAHVILTTNDKTFAENVYRSSEQLLVDYRQVLPAKGNHQVVMLKKSIKTIYKKRQEFEKHIDEHQYARDYLNELRIYIECCFKDLFDIPDSDLPSKPTYSDYLNGIVNRVKKGFDGFSGKVFADLIKDPDLKVGSDVYELMNLSHHSNAATVSYKEVADVSQNLKKVTSLVHQAHEEYERWLRRESVDETVTGSVLTFDSVDLSFKVPLAATLSASSLSESIREGTESGEDFSSDYLEDHVIFYNRTDNMGFAGEIDSRLIVEANASAPEDKSWVIAVHNEKNYVRRVVYTDQHNGMVTLVGESENPLRRPPALHVKINEVQLFKIVGVLFDASPLYFTSKQEAELDYSYKLKERVKMAFKASGTSALPLAISGQTLLAGNRILPSELPKYENRLVGISTHDEKTLFKRVGKNLSLKSAANLRQFESIGGEGES</sequence>
<dbReference type="GO" id="GO:0000731">
    <property type="term" value="P:DNA synthesis involved in DNA repair"/>
    <property type="evidence" value="ECO:0007669"/>
    <property type="project" value="TreeGrafter"/>
</dbReference>
<dbReference type="Gene3D" id="3.40.50.300">
    <property type="entry name" value="P-loop containing nucleotide triphosphate hydrolases"/>
    <property type="match status" value="2"/>
</dbReference>
<evidence type="ECO:0000313" key="3">
    <source>
        <dbReference type="Proteomes" id="UP000320839"/>
    </source>
</evidence>
<evidence type="ECO:0000313" key="2">
    <source>
        <dbReference type="EMBL" id="QDV20136.1"/>
    </source>
</evidence>
<name>A0A518FUW4_9PLAN</name>
<dbReference type="PANTHER" id="PTHR32182:SF22">
    <property type="entry name" value="ATP-DEPENDENT ENDONUCLEASE, OLD FAMILY-RELATED"/>
    <property type="match status" value="1"/>
</dbReference>
<dbReference type="GO" id="GO:0006302">
    <property type="term" value="P:double-strand break repair"/>
    <property type="evidence" value="ECO:0007669"/>
    <property type="project" value="InterPro"/>
</dbReference>
<dbReference type="GO" id="GO:0016887">
    <property type="term" value="F:ATP hydrolysis activity"/>
    <property type="evidence" value="ECO:0007669"/>
    <property type="project" value="InterPro"/>
</dbReference>
<dbReference type="OrthoDB" id="9795626at2"/>
<dbReference type="Proteomes" id="UP000320839">
    <property type="component" value="Chromosome"/>
</dbReference>
<dbReference type="PANTHER" id="PTHR32182">
    <property type="entry name" value="DNA REPLICATION AND REPAIR PROTEIN RECF"/>
    <property type="match status" value="1"/>
</dbReference>
<feature type="domain" description="Rad50/SbcC-type AAA" evidence="1">
    <location>
        <begin position="126"/>
        <end position="327"/>
    </location>
</feature>
<proteinExistence type="predicted"/>
<dbReference type="Pfam" id="PF13476">
    <property type="entry name" value="AAA_23"/>
    <property type="match status" value="1"/>
</dbReference>
<evidence type="ECO:0000259" key="1">
    <source>
        <dbReference type="Pfam" id="PF13476"/>
    </source>
</evidence>
<dbReference type="InterPro" id="IPR038729">
    <property type="entry name" value="Rad50/SbcC_AAA"/>
</dbReference>
<dbReference type="RefSeq" id="WP_145458133.1">
    <property type="nucleotide sequence ID" value="NZ_CP036317.1"/>
</dbReference>
<dbReference type="InterPro" id="IPR027417">
    <property type="entry name" value="P-loop_NTPase"/>
</dbReference>
<accession>A0A518FUW4</accession>
<dbReference type="SUPFAM" id="SSF52540">
    <property type="entry name" value="P-loop containing nucleoside triphosphate hydrolases"/>
    <property type="match status" value="1"/>
</dbReference>
<dbReference type="EMBL" id="CP036317">
    <property type="protein sequence ID" value="QDV20136.1"/>
    <property type="molecule type" value="Genomic_DNA"/>
</dbReference>